<proteinExistence type="predicted"/>
<accession>A0A1E7DFF5</accession>
<feature type="region of interest" description="Disordered" evidence="1">
    <location>
        <begin position="1"/>
        <end position="60"/>
    </location>
</feature>
<dbReference type="AlphaFoldDB" id="A0A1E7DFF5"/>
<comment type="caution">
    <text evidence="2">The sequence shown here is derived from an EMBL/GenBank/DDBJ whole genome shotgun (WGS) entry which is preliminary data.</text>
</comment>
<organism evidence="2 3">
    <name type="scientific">Alteromonas macleodii</name>
    <name type="common">Pseudoalteromonas macleodii</name>
    <dbReference type="NCBI Taxonomy" id="28108"/>
    <lineage>
        <taxon>Bacteria</taxon>
        <taxon>Pseudomonadati</taxon>
        <taxon>Pseudomonadota</taxon>
        <taxon>Gammaproteobacteria</taxon>
        <taxon>Alteromonadales</taxon>
        <taxon>Alteromonadaceae</taxon>
        <taxon>Alteromonas/Salinimonas group</taxon>
        <taxon>Alteromonas</taxon>
    </lineage>
</organism>
<feature type="compositionally biased region" description="Polar residues" evidence="1">
    <location>
        <begin position="36"/>
        <end position="48"/>
    </location>
</feature>
<evidence type="ECO:0000313" key="2">
    <source>
        <dbReference type="EMBL" id="OES34341.1"/>
    </source>
</evidence>
<dbReference type="Proteomes" id="UP000095392">
    <property type="component" value="Unassembled WGS sequence"/>
</dbReference>
<name>A0A1E7DFF5_ALTMA</name>
<dbReference type="EMBL" id="MIPY01000008">
    <property type="protein sequence ID" value="OES34341.1"/>
    <property type="molecule type" value="Genomic_DNA"/>
</dbReference>
<feature type="compositionally biased region" description="Polar residues" evidence="1">
    <location>
        <begin position="15"/>
        <end position="26"/>
    </location>
</feature>
<gene>
    <name evidence="2" type="ORF">BFV95_1402</name>
</gene>
<evidence type="ECO:0000256" key="1">
    <source>
        <dbReference type="SAM" id="MobiDB-lite"/>
    </source>
</evidence>
<dbReference type="RefSeq" id="WP_069944237.1">
    <property type="nucleotide sequence ID" value="NZ_JAHAVY010000001.1"/>
</dbReference>
<reference evidence="2 3" key="1">
    <citation type="submission" date="2016-09" db="EMBL/GenBank/DDBJ databases">
        <title>Draft Genome Sequence of four Alteromonas macleodii strains isolated from copper coupons and grown long-term at elevated copper levels.</title>
        <authorList>
            <person name="Cusick K."/>
            <person name="Dale J."/>
            <person name="Little B."/>
            <person name="Biffinger J."/>
        </authorList>
    </citation>
    <scope>NUCLEOTIDE SEQUENCE [LARGE SCALE GENOMIC DNA]</scope>
    <source>
        <strain evidence="2 3">KCP01</strain>
    </source>
</reference>
<keyword evidence="3" id="KW-1185">Reference proteome</keyword>
<sequence>MDVSSVNSSPVSTVLESPQRPTQQVEPRNVQESRETQPQGTQQTSSANDGRVGSRVDVFV</sequence>
<feature type="compositionally biased region" description="Low complexity" evidence="1">
    <location>
        <begin position="1"/>
        <end position="14"/>
    </location>
</feature>
<evidence type="ECO:0000313" key="3">
    <source>
        <dbReference type="Proteomes" id="UP000095392"/>
    </source>
</evidence>
<protein>
    <submittedName>
        <fullName evidence="2">Uncharacterized protein</fullName>
    </submittedName>
</protein>